<dbReference type="GO" id="GO:0015031">
    <property type="term" value="P:protein transport"/>
    <property type="evidence" value="ECO:0007669"/>
    <property type="project" value="UniProtKB-KW"/>
</dbReference>
<dbReference type="SUPFAM" id="SSF48371">
    <property type="entry name" value="ARM repeat"/>
    <property type="match status" value="1"/>
</dbReference>
<evidence type="ECO:0000256" key="3">
    <source>
        <dbReference type="ARBA" id="ARBA00022927"/>
    </source>
</evidence>
<dbReference type="Proteomes" id="UP000023152">
    <property type="component" value="Unassembled WGS sequence"/>
</dbReference>
<gene>
    <name evidence="4" type="ORF">RFI_20363</name>
</gene>
<sequence>MIRDEEVPTDIVKSALRVIGQMITSSNDCVTSHLIKAGFYDVVPKLLTNSSKAFRKEAVWMLSNIAGGSVDDIESLLSKEDIMKQVVKMSTHDSLTIRKEATWVVCNCLQGGTLQHIEKLIFQYNVLQPIGSFLQQFLTTAQAIDSRQLTTPNTQNNMSLHSSLVDAKTLEIVVSTLDMVLRRFISNKSQLELVIDRCAEVDISNKLEEILYLECVDIKYQGEIGFLLETFWPNRESLHD</sequence>
<evidence type="ECO:0000313" key="4">
    <source>
        <dbReference type="EMBL" id="ETO16975.1"/>
    </source>
</evidence>
<evidence type="ECO:0000256" key="2">
    <source>
        <dbReference type="ARBA" id="ARBA00022448"/>
    </source>
</evidence>
<keyword evidence="3" id="KW-0653">Protein transport</keyword>
<keyword evidence="2" id="KW-0813">Transport</keyword>
<dbReference type="OrthoDB" id="35810at2759"/>
<proteinExistence type="inferred from homology"/>
<comment type="similarity">
    <text evidence="1">Belongs to the importin alpha family.</text>
</comment>
<dbReference type="Gene3D" id="1.25.10.10">
    <property type="entry name" value="Leucine-rich Repeat Variant"/>
    <property type="match status" value="1"/>
</dbReference>
<name>X6MV55_RETFI</name>
<organism evidence="4 5">
    <name type="scientific">Reticulomyxa filosa</name>
    <dbReference type="NCBI Taxonomy" id="46433"/>
    <lineage>
        <taxon>Eukaryota</taxon>
        <taxon>Sar</taxon>
        <taxon>Rhizaria</taxon>
        <taxon>Retaria</taxon>
        <taxon>Foraminifera</taxon>
        <taxon>Monothalamids</taxon>
        <taxon>Reticulomyxidae</taxon>
        <taxon>Reticulomyxa</taxon>
    </lineage>
</organism>
<reference evidence="4 5" key="1">
    <citation type="journal article" date="2013" name="Curr. Biol.">
        <title>The Genome of the Foraminiferan Reticulomyxa filosa.</title>
        <authorList>
            <person name="Glockner G."/>
            <person name="Hulsmann N."/>
            <person name="Schleicher M."/>
            <person name="Noegel A.A."/>
            <person name="Eichinger L."/>
            <person name="Gallinger C."/>
            <person name="Pawlowski J."/>
            <person name="Sierra R."/>
            <person name="Euteneuer U."/>
            <person name="Pillet L."/>
            <person name="Moustafa A."/>
            <person name="Platzer M."/>
            <person name="Groth M."/>
            <person name="Szafranski K."/>
            <person name="Schliwa M."/>
        </authorList>
    </citation>
    <scope>NUCLEOTIDE SEQUENCE [LARGE SCALE GENOMIC DNA]</scope>
</reference>
<protein>
    <submittedName>
        <fullName evidence="4">Importin alpha</fullName>
    </submittedName>
</protein>
<dbReference type="PANTHER" id="PTHR23316">
    <property type="entry name" value="IMPORTIN ALPHA"/>
    <property type="match status" value="1"/>
</dbReference>
<accession>X6MV55</accession>
<dbReference type="InterPro" id="IPR011989">
    <property type="entry name" value="ARM-like"/>
</dbReference>
<comment type="caution">
    <text evidence="4">The sequence shown here is derived from an EMBL/GenBank/DDBJ whole genome shotgun (WGS) entry which is preliminary data.</text>
</comment>
<dbReference type="EMBL" id="ASPP01017525">
    <property type="protein sequence ID" value="ETO16975.1"/>
    <property type="molecule type" value="Genomic_DNA"/>
</dbReference>
<dbReference type="AlphaFoldDB" id="X6MV55"/>
<dbReference type="InterPro" id="IPR016024">
    <property type="entry name" value="ARM-type_fold"/>
</dbReference>
<evidence type="ECO:0000313" key="5">
    <source>
        <dbReference type="Proteomes" id="UP000023152"/>
    </source>
</evidence>
<evidence type="ECO:0000256" key="1">
    <source>
        <dbReference type="ARBA" id="ARBA00010394"/>
    </source>
</evidence>
<keyword evidence="5" id="KW-1185">Reference proteome</keyword>